<accession>A0A4Z2F506</accession>
<proteinExistence type="predicted"/>
<evidence type="ECO:0000313" key="3">
    <source>
        <dbReference type="Proteomes" id="UP000314294"/>
    </source>
</evidence>
<evidence type="ECO:0000313" key="2">
    <source>
        <dbReference type="EMBL" id="TNN36199.1"/>
    </source>
</evidence>
<dbReference type="Proteomes" id="UP000314294">
    <property type="component" value="Unassembled WGS sequence"/>
</dbReference>
<reference evidence="2 3" key="1">
    <citation type="submission" date="2019-03" db="EMBL/GenBank/DDBJ databases">
        <title>First draft genome of Liparis tanakae, snailfish: a comprehensive survey of snailfish specific genes.</title>
        <authorList>
            <person name="Kim W."/>
            <person name="Song I."/>
            <person name="Jeong J.-H."/>
            <person name="Kim D."/>
            <person name="Kim S."/>
            <person name="Ryu S."/>
            <person name="Song J.Y."/>
            <person name="Lee S.K."/>
        </authorList>
    </citation>
    <scope>NUCLEOTIDE SEQUENCE [LARGE SCALE GENOMIC DNA]</scope>
    <source>
        <tissue evidence="2">Muscle</tissue>
    </source>
</reference>
<evidence type="ECO:0000256" key="1">
    <source>
        <dbReference type="SAM" id="MobiDB-lite"/>
    </source>
</evidence>
<feature type="compositionally biased region" description="Low complexity" evidence="1">
    <location>
        <begin position="109"/>
        <end position="120"/>
    </location>
</feature>
<sequence>MTGRPMQVSRVIFQDWLTMKNRRKPNRPVYHIKRLNLSLSASLISLVSVVTRDASSPEERGESPPHSSSVAGAPSAQRRVTYSGPWKQSTPRPCSARKPLIHGGLVGGARASRPASRPALVSPPPHRARSGWRRRTAAGESRTERTTCITHTSRHTKSRGDRELIIVCIMKR</sequence>
<dbReference type="AlphaFoldDB" id="A0A4Z2F506"/>
<organism evidence="2 3">
    <name type="scientific">Liparis tanakae</name>
    <name type="common">Tanaka's snailfish</name>
    <dbReference type="NCBI Taxonomy" id="230148"/>
    <lineage>
        <taxon>Eukaryota</taxon>
        <taxon>Metazoa</taxon>
        <taxon>Chordata</taxon>
        <taxon>Craniata</taxon>
        <taxon>Vertebrata</taxon>
        <taxon>Euteleostomi</taxon>
        <taxon>Actinopterygii</taxon>
        <taxon>Neopterygii</taxon>
        <taxon>Teleostei</taxon>
        <taxon>Neoteleostei</taxon>
        <taxon>Acanthomorphata</taxon>
        <taxon>Eupercaria</taxon>
        <taxon>Perciformes</taxon>
        <taxon>Cottioidei</taxon>
        <taxon>Cottales</taxon>
        <taxon>Liparidae</taxon>
        <taxon>Liparis</taxon>
    </lineage>
</organism>
<feature type="region of interest" description="Disordered" evidence="1">
    <location>
        <begin position="55"/>
        <end position="156"/>
    </location>
</feature>
<comment type="caution">
    <text evidence="2">The sequence shown here is derived from an EMBL/GenBank/DDBJ whole genome shotgun (WGS) entry which is preliminary data.</text>
</comment>
<keyword evidence="3" id="KW-1185">Reference proteome</keyword>
<name>A0A4Z2F506_9TELE</name>
<protein>
    <submittedName>
        <fullName evidence="2">Uncharacterized protein</fullName>
    </submittedName>
</protein>
<feature type="compositionally biased region" description="Basic residues" evidence="1">
    <location>
        <begin position="126"/>
        <end position="136"/>
    </location>
</feature>
<gene>
    <name evidence="2" type="ORF">EYF80_053641</name>
</gene>
<dbReference type="EMBL" id="SRLO01001648">
    <property type="protein sequence ID" value="TNN36199.1"/>
    <property type="molecule type" value="Genomic_DNA"/>
</dbReference>